<evidence type="ECO:0000313" key="1">
    <source>
        <dbReference type="EMBL" id="EIG24765.1"/>
    </source>
</evidence>
<name>I2NG04_NEISI</name>
<protein>
    <submittedName>
        <fullName evidence="1">Uncharacterized protein</fullName>
    </submittedName>
</protein>
<reference evidence="1 2" key="1">
    <citation type="submission" date="2012-04" db="EMBL/GenBank/DDBJ databases">
        <authorList>
            <person name="Harkins D.M."/>
            <person name="Madupu R."/>
            <person name="Durkin A.S."/>
            <person name="Torralba M."/>
            <person name="Methe B."/>
            <person name="Sutton G.G."/>
            <person name="Nelson K.E."/>
        </authorList>
    </citation>
    <scope>NUCLEOTIDE SEQUENCE [LARGE SCALE GENOMIC DNA]</scope>
    <source>
        <strain evidence="1 2">VK64</strain>
    </source>
</reference>
<dbReference type="PATRIC" id="fig|1095748.3.peg.2459"/>
<proteinExistence type="predicted"/>
<accession>I2NG04</accession>
<evidence type="ECO:0000313" key="2">
    <source>
        <dbReference type="Proteomes" id="UP000004473"/>
    </source>
</evidence>
<sequence length="40" mass="4485">MFSARAISKGRLKTDLGFQTTFWFLGFTDRIGRCLLCLGG</sequence>
<dbReference type="AlphaFoldDB" id="I2NG04"/>
<gene>
    <name evidence="1" type="ORF">HMPREF1051_1350</name>
</gene>
<dbReference type="Proteomes" id="UP000004473">
    <property type="component" value="Unassembled WGS sequence"/>
</dbReference>
<comment type="caution">
    <text evidence="1">The sequence shown here is derived from an EMBL/GenBank/DDBJ whole genome shotgun (WGS) entry which is preliminary data.</text>
</comment>
<organism evidence="1 2">
    <name type="scientific">Neisseria sicca VK64</name>
    <dbReference type="NCBI Taxonomy" id="1095748"/>
    <lineage>
        <taxon>Bacteria</taxon>
        <taxon>Pseudomonadati</taxon>
        <taxon>Pseudomonadota</taxon>
        <taxon>Betaproteobacteria</taxon>
        <taxon>Neisseriales</taxon>
        <taxon>Neisseriaceae</taxon>
        <taxon>Neisseria</taxon>
    </lineage>
</organism>
<dbReference type="EMBL" id="AJMT01000191">
    <property type="protein sequence ID" value="EIG24765.1"/>
    <property type="molecule type" value="Genomic_DNA"/>
</dbReference>